<keyword evidence="3" id="KW-0067">ATP-binding</keyword>
<keyword evidence="6" id="KW-1185">Reference proteome</keyword>
<keyword evidence="2" id="KW-0547">Nucleotide-binding</keyword>
<dbReference type="AlphaFoldDB" id="A0A553PFV0"/>
<dbReference type="GO" id="GO:0036064">
    <property type="term" value="C:ciliary basal body"/>
    <property type="evidence" value="ECO:0007669"/>
    <property type="project" value="TreeGrafter"/>
</dbReference>
<dbReference type="PANTHER" id="PTHR12241:SF162">
    <property type="entry name" value="TUBULIN MONOGLUTAMYLASE TTLL4"/>
    <property type="match status" value="1"/>
</dbReference>
<dbReference type="GO" id="GO:0070740">
    <property type="term" value="F:tubulin-glutamic acid ligase activity"/>
    <property type="evidence" value="ECO:0007669"/>
    <property type="project" value="TreeGrafter"/>
</dbReference>
<dbReference type="SUPFAM" id="SSF56059">
    <property type="entry name" value="Glutathione synthetase ATP-binding domain-like"/>
    <property type="match status" value="1"/>
</dbReference>
<evidence type="ECO:0000313" key="5">
    <source>
        <dbReference type="EMBL" id="TRY76556.1"/>
    </source>
</evidence>
<dbReference type="Pfam" id="PF03133">
    <property type="entry name" value="TTL"/>
    <property type="match status" value="1"/>
</dbReference>
<evidence type="ECO:0008006" key="7">
    <source>
        <dbReference type="Google" id="ProtNLM"/>
    </source>
</evidence>
<dbReference type="STRING" id="6832.A0A553PFV0"/>
<feature type="compositionally biased region" description="Low complexity" evidence="4">
    <location>
        <begin position="122"/>
        <end position="137"/>
    </location>
</feature>
<evidence type="ECO:0000313" key="6">
    <source>
        <dbReference type="Proteomes" id="UP000318571"/>
    </source>
</evidence>
<feature type="compositionally biased region" description="Polar residues" evidence="4">
    <location>
        <begin position="789"/>
        <end position="798"/>
    </location>
</feature>
<reference evidence="5 6" key="1">
    <citation type="journal article" date="2018" name="Nat. Ecol. Evol.">
        <title>Genomic signatures of mitonuclear coevolution across populations of Tigriopus californicus.</title>
        <authorList>
            <person name="Barreto F.S."/>
            <person name="Watson E.T."/>
            <person name="Lima T.G."/>
            <person name="Willett C.S."/>
            <person name="Edmands S."/>
            <person name="Li W."/>
            <person name="Burton R.S."/>
        </authorList>
    </citation>
    <scope>NUCLEOTIDE SEQUENCE [LARGE SCALE GENOMIC DNA]</scope>
    <source>
        <strain evidence="5 6">San Diego</strain>
    </source>
</reference>
<dbReference type="GO" id="GO:0005524">
    <property type="term" value="F:ATP binding"/>
    <property type="evidence" value="ECO:0007669"/>
    <property type="project" value="UniProtKB-KW"/>
</dbReference>
<dbReference type="PANTHER" id="PTHR12241">
    <property type="entry name" value="TUBULIN POLYGLUTAMYLASE"/>
    <property type="match status" value="1"/>
</dbReference>
<dbReference type="GO" id="GO:0015631">
    <property type="term" value="F:tubulin binding"/>
    <property type="evidence" value="ECO:0007669"/>
    <property type="project" value="TreeGrafter"/>
</dbReference>
<dbReference type="OMA" id="KANSARH"/>
<dbReference type="InterPro" id="IPR004344">
    <property type="entry name" value="TTL/TTLL_fam"/>
</dbReference>
<organism evidence="5 6">
    <name type="scientific">Tigriopus californicus</name>
    <name type="common">Marine copepod</name>
    <dbReference type="NCBI Taxonomy" id="6832"/>
    <lineage>
        <taxon>Eukaryota</taxon>
        <taxon>Metazoa</taxon>
        <taxon>Ecdysozoa</taxon>
        <taxon>Arthropoda</taxon>
        <taxon>Crustacea</taxon>
        <taxon>Multicrustacea</taxon>
        <taxon>Hexanauplia</taxon>
        <taxon>Copepoda</taxon>
        <taxon>Harpacticoida</taxon>
        <taxon>Harpacticidae</taxon>
        <taxon>Tigriopus</taxon>
    </lineage>
</organism>
<evidence type="ECO:0000256" key="2">
    <source>
        <dbReference type="ARBA" id="ARBA00022741"/>
    </source>
</evidence>
<name>A0A553PFV0_TIGCA</name>
<gene>
    <name evidence="5" type="ORF">TCAL_02662</name>
</gene>
<feature type="region of interest" description="Disordered" evidence="4">
    <location>
        <begin position="1"/>
        <end position="88"/>
    </location>
</feature>
<evidence type="ECO:0000256" key="3">
    <source>
        <dbReference type="ARBA" id="ARBA00022840"/>
    </source>
</evidence>
<dbReference type="Gene3D" id="3.30.470.20">
    <property type="entry name" value="ATP-grasp fold, B domain"/>
    <property type="match status" value="1"/>
</dbReference>
<evidence type="ECO:0000256" key="1">
    <source>
        <dbReference type="ARBA" id="ARBA00022598"/>
    </source>
</evidence>
<accession>A0A553PFV0</accession>
<feature type="region of interest" description="Disordered" evidence="4">
    <location>
        <begin position="116"/>
        <end position="169"/>
    </location>
</feature>
<evidence type="ECO:0000256" key="4">
    <source>
        <dbReference type="SAM" id="MobiDB-lite"/>
    </source>
</evidence>
<proteinExistence type="predicted"/>
<comment type="caution">
    <text evidence="5">The sequence shown here is derived from an EMBL/GenBank/DDBJ whole genome shotgun (WGS) entry which is preliminary data.</text>
</comment>
<keyword evidence="1" id="KW-0436">Ligase</keyword>
<dbReference type="EMBL" id="VCGU01000004">
    <property type="protein sequence ID" value="TRY76556.1"/>
    <property type="molecule type" value="Genomic_DNA"/>
</dbReference>
<dbReference type="OrthoDB" id="202825at2759"/>
<dbReference type="PROSITE" id="PS51221">
    <property type="entry name" value="TTL"/>
    <property type="match status" value="1"/>
</dbReference>
<protein>
    <recommendedName>
        <fullName evidence="7">Tubulin polyglutamylase TTLL4</fullName>
    </recommendedName>
</protein>
<feature type="region of interest" description="Disordered" evidence="4">
    <location>
        <begin position="752"/>
        <end position="827"/>
    </location>
</feature>
<feature type="compositionally biased region" description="Basic and acidic residues" evidence="4">
    <location>
        <begin position="768"/>
        <end position="782"/>
    </location>
</feature>
<dbReference type="Proteomes" id="UP000318571">
    <property type="component" value="Chromosome 5"/>
</dbReference>
<feature type="compositionally biased region" description="Polar residues" evidence="4">
    <location>
        <begin position="19"/>
        <end position="28"/>
    </location>
</feature>
<sequence>MDPKGGVQEHPSSSSSSSTWAGQLQKAVNLNKRHHAHVDPGQDDTYLMANAVNSEPDSGEMALSGRGATLGAKKPREMPMDEEDNDSDYTDFEDELDEFTVPGDMDDYLDDMDEAVDDDQQSTTSTKTTMSTGSVGSNTPSLVGENLENFSLGEGGNETKNRIGIGGPLVKSTEPPLKRSLFSHVPPSINFVHHNEVPETPLPADLRKNLRWKLSTITPAVVKKVVTNSGFRLMRKTCSEWGGTWGKHMKSPLFKDLNETQKINHFPGTFNIGRKDRLWKNYHKLRSKHGKGEFSFLPRTFCLPADTKILRKVWEKRGIKAKWIVKPPAMARGTGIKVVNKWNQIPKTRPLIVQRYIARPHLINNTKYDLRIYVLMTSLNPLRIYLYDEGLVRFASNVYNTDSSSLADVFMHLTNYSINKNSTTYIPNEDSEARHGHKWTLGSLWQYFAEVGIDHKPVWDRIKDMVIKTIISAEHSMTPLNRANLSSHYCGYELFGFDVLLDADLKPWLIEVNISPSLHSSSPLDLDVKSPLATEVFNIVRYHVPNKIPAKSQRAILKKLHMEDLSTLCLEPKLYTRDLSKADKAKQNRMMAFAEDRDAYLDPILERLTPDDVRYLIRAEDEFAHLTHFSRIFPTQDSHKYFKYFQSPRYHNMLLDAWEHKYGDCRVAGIDRLEQLCQEKVHIKVPSANNKQIDVSVLKGPTSDVATTKDLTETSFAGLKATKRASVVAKPLNVKPNFCPISLGRSKTLSSVQKSLGLSSPEPMSMDSDDKSRSPSPRESRGKSCPNELPSNQTTVMDNNDALPFNGPATEALSSNNLNYRSREDDNTKPCIRIDLELSSFQFKTSPSSPPTS</sequence>
<dbReference type="GO" id="GO:0000226">
    <property type="term" value="P:microtubule cytoskeleton organization"/>
    <property type="evidence" value="ECO:0007669"/>
    <property type="project" value="TreeGrafter"/>
</dbReference>